<gene>
    <name evidence="1" type="ORF">AC812_13695</name>
</gene>
<comment type="caution">
    <text evidence="1">The sequence shown here is derived from an EMBL/GenBank/DDBJ whole genome shotgun (WGS) entry which is preliminary data.</text>
</comment>
<dbReference type="Proteomes" id="UP000050514">
    <property type="component" value="Unassembled WGS sequence"/>
</dbReference>
<evidence type="ECO:0000313" key="2">
    <source>
        <dbReference type="Proteomes" id="UP000050514"/>
    </source>
</evidence>
<sequence length="194" mass="22205">MNPNELPKLELAGAVLRRRYIVRDNKGRYGIATYDPSKEDVLFAHPLDVPAIIRDVIIAENMYGSLLTDTPFNRKDGRYRGVWYDYTGYSQIADDDVRTLEIVDDLGWIVSDQAMMKFAHPTANASPEDAIINIKQAMIYCREIGINITERGIRKLCKTGGIEAQKIGRDWAMTYRAINSYLDKRSKRVRKSKN</sequence>
<dbReference type="RefSeq" id="WP_061917451.1">
    <property type="nucleotide sequence ID" value="NZ_DF967971.1"/>
</dbReference>
<dbReference type="EMBL" id="LGHJ01000019">
    <property type="protein sequence ID" value="KPL73838.1"/>
    <property type="molecule type" value="Genomic_DNA"/>
</dbReference>
<dbReference type="STRING" id="360411.AC812_13695"/>
<reference evidence="1 2" key="1">
    <citation type="submission" date="2015-07" db="EMBL/GenBank/DDBJ databases">
        <title>Draft genome of Bellilinea caldifistulae DSM 17877.</title>
        <authorList>
            <person name="Hemp J."/>
            <person name="Ward L.M."/>
            <person name="Pace L.A."/>
            <person name="Fischer W.W."/>
        </authorList>
    </citation>
    <scope>NUCLEOTIDE SEQUENCE [LARGE SCALE GENOMIC DNA]</scope>
    <source>
        <strain evidence="1 2">GOMI-1</strain>
    </source>
</reference>
<name>A0A0P6XG62_9CHLR</name>
<evidence type="ECO:0000313" key="1">
    <source>
        <dbReference type="EMBL" id="KPL73838.1"/>
    </source>
</evidence>
<organism evidence="1 2">
    <name type="scientific">Bellilinea caldifistulae</name>
    <dbReference type="NCBI Taxonomy" id="360411"/>
    <lineage>
        <taxon>Bacteria</taxon>
        <taxon>Bacillati</taxon>
        <taxon>Chloroflexota</taxon>
        <taxon>Anaerolineae</taxon>
        <taxon>Anaerolineales</taxon>
        <taxon>Anaerolineaceae</taxon>
        <taxon>Bellilinea</taxon>
    </lineage>
</organism>
<proteinExistence type="predicted"/>
<dbReference type="AlphaFoldDB" id="A0A0P6XG62"/>
<protein>
    <submittedName>
        <fullName evidence="1">Uncharacterized protein</fullName>
    </submittedName>
</protein>
<keyword evidence="2" id="KW-1185">Reference proteome</keyword>
<accession>A0A0P6XG62</accession>